<dbReference type="InterPro" id="IPR051091">
    <property type="entry name" value="O-Glucosyltr/Glycosyltrsf_90"/>
</dbReference>
<accession>A0A9P4J2V5</accession>
<gene>
    <name evidence="4" type="ORF">K461DRAFT_227795</name>
</gene>
<dbReference type="PANTHER" id="PTHR12203:SF107">
    <property type="entry name" value="GLYCOSYL TRANSFERASE CAP10 DOMAIN-CONTAINING PROTEIN"/>
    <property type="match status" value="1"/>
</dbReference>
<feature type="signal peptide" evidence="2">
    <location>
        <begin position="1"/>
        <end position="18"/>
    </location>
</feature>
<evidence type="ECO:0000313" key="4">
    <source>
        <dbReference type="EMBL" id="KAF2151399.1"/>
    </source>
</evidence>
<evidence type="ECO:0000313" key="5">
    <source>
        <dbReference type="Proteomes" id="UP000799439"/>
    </source>
</evidence>
<dbReference type="Pfam" id="PF05686">
    <property type="entry name" value="Glyco_transf_90"/>
    <property type="match status" value="1"/>
</dbReference>
<protein>
    <recommendedName>
        <fullName evidence="3">Glycosyl transferase CAP10 domain-containing protein</fullName>
    </recommendedName>
</protein>
<dbReference type="OrthoDB" id="202415at2759"/>
<feature type="chain" id="PRO_5040318448" description="Glycosyl transferase CAP10 domain-containing protein" evidence="2">
    <location>
        <begin position="19"/>
        <end position="453"/>
    </location>
</feature>
<feature type="domain" description="Glycosyl transferase CAP10" evidence="3">
    <location>
        <begin position="177"/>
        <end position="426"/>
    </location>
</feature>
<organism evidence="4 5">
    <name type="scientific">Myriangium duriaei CBS 260.36</name>
    <dbReference type="NCBI Taxonomy" id="1168546"/>
    <lineage>
        <taxon>Eukaryota</taxon>
        <taxon>Fungi</taxon>
        <taxon>Dikarya</taxon>
        <taxon>Ascomycota</taxon>
        <taxon>Pezizomycotina</taxon>
        <taxon>Dothideomycetes</taxon>
        <taxon>Dothideomycetidae</taxon>
        <taxon>Myriangiales</taxon>
        <taxon>Myriangiaceae</taxon>
        <taxon>Myriangium</taxon>
    </lineage>
</organism>
<name>A0A9P4J2V5_9PEZI</name>
<dbReference type="PANTHER" id="PTHR12203">
    <property type="entry name" value="KDEL LYS-ASP-GLU-LEU CONTAINING - RELATED"/>
    <property type="match status" value="1"/>
</dbReference>
<evidence type="ECO:0000259" key="3">
    <source>
        <dbReference type="SMART" id="SM00672"/>
    </source>
</evidence>
<comment type="caution">
    <text evidence="4">The sequence shown here is derived from an EMBL/GenBank/DDBJ whole genome shotgun (WGS) entry which is preliminary data.</text>
</comment>
<dbReference type="EMBL" id="ML996088">
    <property type="protein sequence ID" value="KAF2151399.1"/>
    <property type="molecule type" value="Genomic_DNA"/>
</dbReference>
<dbReference type="Proteomes" id="UP000799439">
    <property type="component" value="Unassembled WGS sequence"/>
</dbReference>
<keyword evidence="5" id="KW-1185">Reference proteome</keyword>
<evidence type="ECO:0000256" key="1">
    <source>
        <dbReference type="SAM" id="MobiDB-lite"/>
    </source>
</evidence>
<dbReference type="AlphaFoldDB" id="A0A9P4J2V5"/>
<sequence>MTTALCLSFLYIIWPAHTRLPSNSGVISVVKSTAPWPHTSAEGHQRPQGLGYTDPRRPAHIRPSPSHSQSVVGSFVYDYEKHARHHALSDEQCDAAFPHLFDVLDETAALRKHMPIRPQEIQVDEGQCLVRVLIYEAELFVVQGSQNKDCWMGRWHERTNSLLHSIHRAISGADPELIPDAEFVLDLDNDPQRPIDLKHGAKNSNRTSVWGLTRQSHQAHIWLMPDHTYWASPSALVDSYGQVRRETDEMNKDWPWEKKLAQAVWRGNIRLNPVIQEPLVQTTQHKVWADVRACDINDPATKKYCMLQHEHCRYRFPVHTEGTTYSGRLKYLQLCDSAPIIHELKYAEHHTHLLQSSGPEQNYIHVKSDWSDLEDKMQHYLKNDEEALAIAKNSYDAFSRRYLTPAATSCYWRRLIRNWASVQGYKPTLYKQDPETGEYVQRGVPFEVYAISN</sequence>
<proteinExistence type="predicted"/>
<dbReference type="InterPro" id="IPR006598">
    <property type="entry name" value="CAP10"/>
</dbReference>
<dbReference type="SMART" id="SM00672">
    <property type="entry name" value="CAP10"/>
    <property type="match status" value="1"/>
</dbReference>
<keyword evidence="2" id="KW-0732">Signal</keyword>
<reference evidence="4" key="1">
    <citation type="journal article" date="2020" name="Stud. Mycol.">
        <title>101 Dothideomycetes genomes: a test case for predicting lifestyles and emergence of pathogens.</title>
        <authorList>
            <person name="Haridas S."/>
            <person name="Albert R."/>
            <person name="Binder M."/>
            <person name="Bloem J."/>
            <person name="Labutti K."/>
            <person name="Salamov A."/>
            <person name="Andreopoulos B."/>
            <person name="Baker S."/>
            <person name="Barry K."/>
            <person name="Bills G."/>
            <person name="Bluhm B."/>
            <person name="Cannon C."/>
            <person name="Castanera R."/>
            <person name="Culley D."/>
            <person name="Daum C."/>
            <person name="Ezra D."/>
            <person name="Gonzalez J."/>
            <person name="Henrissat B."/>
            <person name="Kuo A."/>
            <person name="Liang C."/>
            <person name="Lipzen A."/>
            <person name="Lutzoni F."/>
            <person name="Magnuson J."/>
            <person name="Mondo S."/>
            <person name="Nolan M."/>
            <person name="Ohm R."/>
            <person name="Pangilinan J."/>
            <person name="Park H.-J."/>
            <person name="Ramirez L."/>
            <person name="Alfaro M."/>
            <person name="Sun H."/>
            <person name="Tritt A."/>
            <person name="Yoshinaga Y."/>
            <person name="Zwiers L.-H."/>
            <person name="Turgeon B."/>
            <person name="Goodwin S."/>
            <person name="Spatafora J."/>
            <person name="Crous P."/>
            <person name="Grigoriev I."/>
        </authorList>
    </citation>
    <scope>NUCLEOTIDE SEQUENCE</scope>
    <source>
        <strain evidence="4">CBS 260.36</strain>
    </source>
</reference>
<evidence type="ECO:0000256" key="2">
    <source>
        <dbReference type="SAM" id="SignalP"/>
    </source>
</evidence>
<feature type="region of interest" description="Disordered" evidence="1">
    <location>
        <begin position="36"/>
        <end position="70"/>
    </location>
</feature>